<evidence type="ECO:0000313" key="11">
    <source>
        <dbReference type="EMBL" id="MBC2594186.1"/>
    </source>
</evidence>
<keyword evidence="3" id="KW-0028">Amino-acid biosynthesis</keyword>
<reference evidence="11 12" key="1">
    <citation type="submission" date="2020-07" db="EMBL/GenBank/DDBJ databases">
        <authorList>
            <person name="Feng X."/>
        </authorList>
    </citation>
    <scope>NUCLEOTIDE SEQUENCE [LARGE SCALE GENOMIC DNA]</scope>
    <source>
        <strain evidence="11 12">JCM31066</strain>
    </source>
</reference>
<dbReference type="InterPro" id="IPR036230">
    <property type="entry name" value="LeuA_allosteric_dom_sf"/>
</dbReference>
<gene>
    <name evidence="11" type="ORF">H5P28_07915</name>
</gene>
<evidence type="ECO:0000259" key="10">
    <source>
        <dbReference type="PROSITE" id="PS50991"/>
    </source>
</evidence>
<dbReference type="InterPro" id="IPR000891">
    <property type="entry name" value="PYR_CT"/>
</dbReference>
<organism evidence="11 12">
    <name type="scientific">Ruficoccus amylovorans</name>
    <dbReference type="NCBI Taxonomy" id="1804625"/>
    <lineage>
        <taxon>Bacteria</taxon>
        <taxon>Pseudomonadati</taxon>
        <taxon>Verrucomicrobiota</taxon>
        <taxon>Opitutia</taxon>
        <taxon>Puniceicoccales</taxon>
        <taxon>Cerasicoccaceae</taxon>
        <taxon>Ruficoccus</taxon>
    </lineage>
</organism>
<dbReference type="SUPFAM" id="SSF51569">
    <property type="entry name" value="Aldolase"/>
    <property type="match status" value="1"/>
</dbReference>
<evidence type="ECO:0000256" key="7">
    <source>
        <dbReference type="ARBA" id="ARBA00048263"/>
    </source>
</evidence>
<dbReference type="PROSITE" id="PS00816">
    <property type="entry name" value="AIPM_HOMOCIT_SYNTH_2"/>
    <property type="match status" value="1"/>
</dbReference>
<keyword evidence="4" id="KW-0412">Isoleucine biosynthesis</keyword>
<dbReference type="AlphaFoldDB" id="A0A842HEW6"/>
<evidence type="ECO:0000256" key="5">
    <source>
        <dbReference type="ARBA" id="ARBA00022679"/>
    </source>
</evidence>
<dbReference type="RefSeq" id="WP_185675168.1">
    <property type="nucleotide sequence ID" value="NZ_JACHVB010000020.1"/>
</dbReference>
<dbReference type="PANTHER" id="PTHR43538">
    <property type="entry name" value="ALPHA-IPM SYNTHASE/HOMOCITRATE SYNTHASE"/>
    <property type="match status" value="1"/>
</dbReference>
<comment type="caution">
    <text evidence="11">The sequence shown here is derived from an EMBL/GenBank/DDBJ whole genome shotgun (WGS) entry which is preliminary data.</text>
</comment>
<dbReference type="InterPro" id="IPR002034">
    <property type="entry name" value="AIPM/Hcit_synth_CS"/>
</dbReference>
<dbReference type="GO" id="GO:0003852">
    <property type="term" value="F:2-isopropylmalate synthase activity"/>
    <property type="evidence" value="ECO:0007669"/>
    <property type="project" value="InterPro"/>
</dbReference>
<dbReference type="InterPro" id="IPR054691">
    <property type="entry name" value="LeuA/HCS_post-cat"/>
</dbReference>
<dbReference type="NCBIfam" id="TIGR00977">
    <property type="entry name" value="citramal_synth"/>
    <property type="match status" value="1"/>
</dbReference>
<dbReference type="Pfam" id="PF00682">
    <property type="entry name" value="HMGL-like"/>
    <property type="match status" value="1"/>
</dbReference>
<dbReference type="CDD" id="cd07941">
    <property type="entry name" value="DRE_TIM_LeuA3"/>
    <property type="match status" value="1"/>
</dbReference>
<dbReference type="Gene3D" id="3.30.160.270">
    <property type="match status" value="1"/>
</dbReference>
<evidence type="ECO:0000313" key="12">
    <source>
        <dbReference type="Proteomes" id="UP000546464"/>
    </source>
</evidence>
<keyword evidence="5 9" id="KW-0808">Transferase</keyword>
<dbReference type="GO" id="GO:0043714">
    <property type="term" value="F:(R)-citramalate synthase activity"/>
    <property type="evidence" value="ECO:0007669"/>
    <property type="project" value="UniProtKB-UniRule"/>
</dbReference>
<evidence type="ECO:0000256" key="8">
    <source>
        <dbReference type="NCBIfam" id="TIGR00977"/>
    </source>
</evidence>
<dbReference type="GO" id="GO:0009098">
    <property type="term" value="P:L-leucine biosynthetic process"/>
    <property type="evidence" value="ECO:0007669"/>
    <property type="project" value="InterPro"/>
</dbReference>
<sequence>MNPKSNVFIYDTTLRDGTQGEGVSFSVSAKLRVAEKLDQFGVDYIEGGWPGSNPRDVDFFQQAKALELTHAKIAAFGSTRRANVSVEEDPQVALLLQAETPVVTIFGKTWLLHVTEVIRTTAEENLAMIEDTVRHLKAAGREVHYDAEHFFDGYKDNPDYALSTLEAAKRGGADFLTLCDTNGGMMVHEVAEVVKTVVTRFPDAKVGMHCHNDCGLGVALSLAGVREGACIVQGTMNGFGERNGNANLTSIIANLSLKLGYEVNCAPKLNKLRDISLFVDEMANLRPDIRAPFVGAASFVHKGGVHADAVNKVKHSYEHIRPEAVGNRTRVLVSDMSGRSSVMMKANEMGFDVDPKSPRMKEFLDELKALEYRGYEYEAADASFRLMLARFLKNKPDHFEVIHYRVIDVHGEWKDELTSEASVKLRINGEVYHTVAEATGPVGALDLAIRKALEQVYPQINSVRLTDFKVRILDGKQGADSIIRVQIESTDGSEIWGTVGASDDIIEASWEALLDSYEYKLLLDNGDGIAR</sequence>
<dbReference type="PROSITE" id="PS50991">
    <property type="entry name" value="PYR_CT"/>
    <property type="match status" value="1"/>
</dbReference>
<name>A0A842HEW6_9BACT</name>
<evidence type="ECO:0000256" key="3">
    <source>
        <dbReference type="ARBA" id="ARBA00022605"/>
    </source>
</evidence>
<proteinExistence type="inferred from homology"/>
<evidence type="ECO:0000256" key="4">
    <source>
        <dbReference type="ARBA" id="ARBA00022624"/>
    </source>
</evidence>
<accession>A0A842HEW6</accession>
<dbReference type="Pfam" id="PF08502">
    <property type="entry name" value="LeuA_dimer"/>
    <property type="match status" value="1"/>
</dbReference>
<comment type="catalytic activity">
    <reaction evidence="7">
        <text>pyruvate + acetyl-CoA + H2O = (3R)-citramalate + CoA + H(+)</text>
        <dbReference type="Rhea" id="RHEA:19045"/>
        <dbReference type="ChEBI" id="CHEBI:15361"/>
        <dbReference type="ChEBI" id="CHEBI:15377"/>
        <dbReference type="ChEBI" id="CHEBI:15378"/>
        <dbReference type="ChEBI" id="CHEBI:30934"/>
        <dbReference type="ChEBI" id="CHEBI:57287"/>
        <dbReference type="ChEBI" id="CHEBI:57288"/>
        <dbReference type="EC" id="2.3.3.21"/>
    </reaction>
</comment>
<dbReference type="Pfam" id="PF22617">
    <property type="entry name" value="HCS_D2"/>
    <property type="match status" value="1"/>
</dbReference>
<evidence type="ECO:0000256" key="6">
    <source>
        <dbReference type="ARBA" id="ARBA00023304"/>
    </source>
</evidence>
<dbReference type="Gene3D" id="3.20.20.70">
    <property type="entry name" value="Aldolase class I"/>
    <property type="match status" value="1"/>
</dbReference>
<dbReference type="EMBL" id="JACHVB010000020">
    <property type="protein sequence ID" value="MBC2594186.1"/>
    <property type="molecule type" value="Genomic_DNA"/>
</dbReference>
<keyword evidence="6" id="KW-0100">Branched-chain amino acid biosynthesis</keyword>
<keyword evidence="12" id="KW-1185">Reference proteome</keyword>
<dbReference type="SMART" id="SM00917">
    <property type="entry name" value="LeuA_dimer"/>
    <property type="match status" value="1"/>
</dbReference>
<dbReference type="PANTHER" id="PTHR43538:SF1">
    <property type="entry name" value="(R)-CITRAMALATE SYNTHASE"/>
    <property type="match status" value="1"/>
</dbReference>
<feature type="domain" description="Pyruvate carboxyltransferase" evidence="10">
    <location>
        <begin position="7"/>
        <end position="273"/>
    </location>
</feature>
<comment type="similarity">
    <text evidence="2 9">Belongs to the alpha-IPM synthase/homocitrate synthase family.</text>
</comment>
<protein>
    <recommendedName>
        <fullName evidence="8">Citramalate synthase</fullName>
        <ecNumber evidence="8">2.3.3.21</ecNumber>
    </recommendedName>
</protein>
<dbReference type="GO" id="GO:0009097">
    <property type="term" value="P:isoleucine biosynthetic process"/>
    <property type="evidence" value="ECO:0007669"/>
    <property type="project" value="UniProtKB-UniRule"/>
</dbReference>
<comment type="pathway">
    <text evidence="1">Amino-acid biosynthesis; L-isoleucine biosynthesis; 2-oxobutanoate from pyruvate: step 1/3.</text>
</comment>
<evidence type="ECO:0000256" key="2">
    <source>
        <dbReference type="ARBA" id="ARBA00006154"/>
    </source>
</evidence>
<dbReference type="Gene3D" id="1.10.238.260">
    <property type="match status" value="1"/>
</dbReference>
<dbReference type="UniPathway" id="UPA00047">
    <property type="reaction ID" value="UER00066"/>
</dbReference>
<dbReference type="SUPFAM" id="SSF110921">
    <property type="entry name" value="2-isopropylmalate synthase LeuA, allosteric (dimerisation) domain"/>
    <property type="match status" value="1"/>
</dbReference>
<evidence type="ECO:0000256" key="9">
    <source>
        <dbReference type="RuleBase" id="RU003523"/>
    </source>
</evidence>
<dbReference type="EC" id="2.3.3.21" evidence="8"/>
<evidence type="ECO:0000256" key="1">
    <source>
        <dbReference type="ARBA" id="ARBA00004743"/>
    </source>
</evidence>
<dbReference type="InterPro" id="IPR013709">
    <property type="entry name" value="2-isopropylmalate_synth_dimer"/>
</dbReference>
<dbReference type="Proteomes" id="UP000546464">
    <property type="component" value="Unassembled WGS sequence"/>
</dbReference>
<dbReference type="InterPro" id="IPR005675">
    <property type="entry name" value="Citramal_synthase"/>
</dbReference>
<dbReference type="PROSITE" id="PS00815">
    <property type="entry name" value="AIPM_HOMOCIT_SYNTH_1"/>
    <property type="match status" value="1"/>
</dbReference>
<dbReference type="InterPro" id="IPR013785">
    <property type="entry name" value="Aldolase_TIM"/>
</dbReference>